<evidence type="ECO:0000256" key="5">
    <source>
        <dbReference type="ARBA" id="ARBA00022679"/>
    </source>
</evidence>
<reference evidence="12" key="1">
    <citation type="submission" date="2018-02" db="EMBL/GenBank/DDBJ databases">
        <authorList>
            <person name="Kim S.-K."/>
            <person name="Jung H.-I."/>
            <person name="Lee S.-W."/>
        </authorList>
    </citation>
    <scope>NUCLEOTIDE SEQUENCE</scope>
    <source>
        <strain evidence="12">SK3146</strain>
    </source>
</reference>
<evidence type="ECO:0000256" key="6">
    <source>
        <dbReference type="ARBA" id="ARBA00022723"/>
    </source>
</evidence>
<keyword evidence="13" id="KW-1185">Reference proteome</keyword>
<dbReference type="Pfam" id="PF02424">
    <property type="entry name" value="ApbE"/>
    <property type="match status" value="1"/>
</dbReference>
<proteinExistence type="inferred from homology"/>
<accession>A0ABY4RHU5</accession>
<dbReference type="PIRSF" id="PIRSF006268">
    <property type="entry name" value="ApbE"/>
    <property type="match status" value="1"/>
</dbReference>
<keyword evidence="7 11" id="KW-0274">FAD</keyword>
<comment type="cofactor">
    <cofactor evidence="1">
        <name>Mg(2+)</name>
        <dbReference type="ChEBI" id="CHEBI:18420"/>
    </cofactor>
</comment>
<keyword evidence="4 11" id="KW-0285">Flavoprotein</keyword>
<evidence type="ECO:0000256" key="1">
    <source>
        <dbReference type="ARBA" id="ARBA00001946"/>
    </source>
</evidence>
<dbReference type="Gene3D" id="3.10.520.10">
    <property type="entry name" value="ApbE-like domains"/>
    <property type="match status" value="1"/>
</dbReference>
<evidence type="ECO:0000256" key="3">
    <source>
        <dbReference type="ARBA" id="ARBA00016337"/>
    </source>
</evidence>
<dbReference type="Proteomes" id="UP001057134">
    <property type="component" value="Chromosome"/>
</dbReference>
<organism evidence="12 13">
    <name type="scientific">Paenibacillus konkukensis</name>
    <dbReference type="NCBI Taxonomy" id="2020716"/>
    <lineage>
        <taxon>Bacteria</taxon>
        <taxon>Bacillati</taxon>
        <taxon>Bacillota</taxon>
        <taxon>Bacilli</taxon>
        <taxon>Bacillales</taxon>
        <taxon>Paenibacillaceae</taxon>
        <taxon>Paenibacillus</taxon>
    </lineage>
</organism>
<sequence>MKKTKLYMDTVVDIQVVAEGAKESLAVERSMDRAFEMFRQVELACSRFDPDSELMRACRHVETSVKISPFLFEPLKFALEIAEWTNGVFDPTVGKLMEERGFNRRYLTGDIVDSTASGSATFRDIVLNELEQTICLLQPAVLDLGAVAKGFAIDLAAKELSCFPGFLINAGGDIYAGGQDESAEPWTVGIRHPLNRQDVIYMVSMSNEAICTSGSYERKSPKEAGQHHLIHPQTKLSPSGLVSCSVIAPYAMLADALSTVSFLLGSDGARQLIEQEKLKGILINSSMQIIKAGEI</sequence>
<evidence type="ECO:0000256" key="9">
    <source>
        <dbReference type="ARBA" id="ARBA00031306"/>
    </source>
</evidence>
<evidence type="ECO:0000313" key="13">
    <source>
        <dbReference type="Proteomes" id="UP001057134"/>
    </source>
</evidence>
<protein>
    <recommendedName>
        <fullName evidence="3 11">FAD:protein FMN transferase</fullName>
        <ecNumber evidence="2 11">2.7.1.180</ecNumber>
    </recommendedName>
    <alternativeName>
        <fullName evidence="9 11">Flavin transferase</fullName>
    </alternativeName>
</protein>
<comment type="catalytic activity">
    <reaction evidence="10 11">
        <text>L-threonyl-[protein] + FAD = FMN-L-threonyl-[protein] + AMP + H(+)</text>
        <dbReference type="Rhea" id="RHEA:36847"/>
        <dbReference type="Rhea" id="RHEA-COMP:11060"/>
        <dbReference type="Rhea" id="RHEA-COMP:11061"/>
        <dbReference type="ChEBI" id="CHEBI:15378"/>
        <dbReference type="ChEBI" id="CHEBI:30013"/>
        <dbReference type="ChEBI" id="CHEBI:57692"/>
        <dbReference type="ChEBI" id="CHEBI:74257"/>
        <dbReference type="ChEBI" id="CHEBI:456215"/>
        <dbReference type="EC" id="2.7.1.180"/>
    </reaction>
</comment>
<dbReference type="EC" id="2.7.1.180" evidence="2 11"/>
<dbReference type="InterPro" id="IPR003374">
    <property type="entry name" value="ApbE-like_sf"/>
</dbReference>
<keyword evidence="8 11" id="KW-0460">Magnesium</keyword>
<keyword evidence="12" id="KW-0449">Lipoprotein</keyword>
<evidence type="ECO:0000313" key="12">
    <source>
        <dbReference type="EMBL" id="UQZ81007.1"/>
    </source>
</evidence>
<dbReference type="SUPFAM" id="SSF143631">
    <property type="entry name" value="ApbE-like"/>
    <property type="match status" value="1"/>
</dbReference>
<evidence type="ECO:0000256" key="8">
    <source>
        <dbReference type="ARBA" id="ARBA00022842"/>
    </source>
</evidence>
<evidence type="ECO:0000256" key="11">
    <source>
        <dbReference type="PIRNR" id="PIRNR006268"/>
    </source>
</evidence>
<gene>
    <name evidence="12" type="primary">apbE_1</name>
    <name evidence="12" type="ORF">SK3146_00163</name>
</gene>
<dbReference type="PANTHER" id="PTHR30040:SF2">
    <property type="entry name" value="FAD:PROTEIN FMN TRANSFERASE"/>
    <property type="match status" value="1"/>
</dbReference>
<dbReference type="EMBL" id="CP027059">
    <property type="protein sequence ID" value="UQZ81007.1"/>
    <property type="molecule type" value="Genomic_DNA"/>
</dbReference>
<name>A0ABY4RHU5_9BACL</name>
<comment type="similarity">
    <text evidence="11">Belongs to the ApbE family.</text>
</comment>
<reference evidence="12" key="2">
    <citation type="journal article" date="2021" name="J Anim Sci Technol">
        <title>Complete genome sequence of Paenibacillus konkukensis sp. nov. SK3146 as a potential probiotic strain.</title>
        <authorList>
            <person name="Jung H.I."/>
            <person name="Park S."/>
            <person name="Niu K.M."/>
            <person name="Lee S.W."/>
            <person name="Kothari D."/>
            <person name="Yi K.J."/>
            <person name="Kim S.K."/>
        </authorList>
    </citation>
    <scope>NUCLEOTIDE SEQUENCE</scope>
    <source>
        <strain evidence="12">SK3146</strain>
    </source>
</reference>
<evidence type="ECO:0000256" key="2">
    <source>
        <dbReference type="ARBA" id="ARBA00011955"/>
    </source>
</evidence>
<dbReference type="PANTHER" id="PTHR30040">
    <property type="entry name" value="THIAMINE BIOSYNTHESIS LIPOPROTEIN APBE"/>
    <property type="match status" value="1"/>
</dbReference>
<evidence type="ECO:0000256" key="7">
    <source>
        <dbReference type="ARBA" id="ARBA00022827"/>
    </source>
</evidence>
<keyword evidence="6 11" id="KW-0479">Metal-binding</keyword>
<evidence type="ECO:0000256" key="4">
    <source>
        <dbReference type="ARBA" id="ARBA00022630"/>
    </source>
</evidence>
<dbReference type="InterPro" id="IPR024932">
    <property type="entry name" value="ApbE"/>
</dbReference>
<evidence type="ECO:0000256" key="10">
    <source>
        <dbReference type="ARBA" id="ARBA00048540"/>
    </source>
</evidence>
<keyword evidence="5 11" id="KW-0808">Transferase</keyword>
<dbReference type="RefSeq" id="WP_249863275.1">
    <property type="nucleotide sequence ID" value="NZ_CP027059.1"/>
</dbReference>